<evidence type="ECO:0000313" key="1">
    <source>
        <dbReference type="EMBL" id="OUQ04747.1"/>
    </source>
</evidence>
<dbReference type="RefSeq" id="WP_087256842.1">
    <property type="nucleotide sequence ID" value="NZ_CAMMFM010000051.1"/>
</dbReference>
<organism evidence="1 2">
    <name type="scientific">Thomasclavelia spiroformis</name>
    <dbReference type="NCBI Taxonomy" id="29348"/>
    <lineage>
        <taxon>Bacteria</taxon>
        <taxon>Bacillati</taxon>
        <taxon>Bacillota</taxon>
        <taxon>Erysipelotrichia</taxon>
        <taxon>Erysipelotrichales</taxon>
        <taxon>Coprobacillaceae</taxon>
        <taxon>Thomasclavelia</taxon>
    </lineage>
</organism>
<name>A0A1Y4EH13_9FIRM</name>
<evidence type="ECO:0000313" key="2">
    <source>
        <dbReference type="Proteomes" id="UP000196258"/>
    </source>
</evidence>
<sequence>MVETVLLYNIDKTQAGKAIISILEKLNVKVIIVESCDLMNPIGYILGIEDFQRGSEALTTIPQDDMMVMAGFEEKQVDILLQIFREANIPFIPLKAIVTQTNVNWTFMQLLQNVKNEYIELTGMNKDKIN</sequence>
<dbReference type="EMBL" id="NFLB01000009">
    <property type="protein sequence ID" value="OUQ04747.1"/>
    <property type="molecule type" value="Genomic_DNA"/>
</dbReference>
<evidence type="ECO:0008006" key="3">
    <source>
        <dbReference type="Google" id="ProtNLM"/>
    </source>
</evidence>
<dbReference type="AlphaFoldDB" id="A0A1Y4EH13"/>
<reference evidence="2" key="1">
    <citation type="submission" date="2017-04" db="EMBL/GenBank/DDBJ databases">
        <title>Function of individual gut microbiota members based on whole genome sequencing of pure cultures obtained from chicken caecum.</title>
        <authorList>
            <person name="Medvecky M."/>
            <person name="Cejkova D."/>
            <person name="Polansky O."/>
            <person name="Karasova D."/>
            <person name="Kubasova T."/>
            <person name="Cizek A."/>
            <person name="Rychlik I."/>
        </authorList>
    </citation>
    <scope>NUCLEOTIDE SEQUENCE [LARGE SCALE GENOMIC DNA]</scope>
    <source>
        <strain evidence="2">An149</strain>
    </source>
</reference>
<dbReference type="InterPro" id="IPR016621">
    <property type="entry name" value="UCP014543"/>
</dbReference>
<accession>A0A1Y4EH13</accession>
<comment type="caution">
    <text evidence="1">The sequence shown here is derived from an EMBL/GenBank/DDBJ whole genome shotgun (WGS) entry which is preliminary data.</text>
</comment>
<gene>
    <name evidence="1" type="ORF">B5E91_08555</name>
</gene>
<dbReference type="Proteomes" id="UP000196258">
    <property type="component" value="Unassembled WGS sequence"/>
</dbReference>
<dbReference type="Pfam" id="PF12646">
    <property type="entry name" value="DUF3783"/>
    <property type="match status" value="1"/>
</dbReference>
<protein>
    <recommendedName>
        <fullName evidence="3">DUF3783 domain-containing protein</fullName>
    </recommendedName>
</protein>
<proteinExistence type="predicted"/>